<evidence type="ECO:0000313" key="2">
    <source>
        <dbReference type="Proteomes" id="UP000257109"/>
    </source>
</evidence>
<comment type="caution">
    <text evidence="1">The sequence shown here is derived from an EMBL/GenBank/DDBJ whole genome shotgun (WGS) entry which is preliminary data.</text>
</comment>
<reference evidence="1" key="1">
    <citation type="submission" date="2018-05" db="EMBL/GenBank/DDBJ databases">
        <title>Draft genome of Mucuna pruriens seed.</title>
        <authorList>
            <person name="Nnadi N.E."/>
            <person name="Vos R."/>
            <person name="Hasami M.H."/>
            <person name="Devisetty U.K."/>
            <person name="Aguiy J.C."/>
        </authorList>
    </citation>
    <scope>NUCLEOTIDE SEQUENCE [LARGE SCALE GENOMIC DNA]</scope>
    <source>
        <strain evidence="1">JCA_2017</strain>
    </source>
</reference>
<dbReference type="SUPFAM" id="SSF56672">
    <property type="entry name" value="DNA/RNA polymerases"/>
    <property type="match status" value="1"/>
</dbReference>
<dbReference type="PANTHER" id="PTHR35046">
    <property type="entry name" value="ZINC KNUCKLE (CCHC-TYPE) FAMILY PROTEIN"/>
    <property type="match status" value="1"/>
</dbReference>
<dbReference type="PANTHER" id="PTHR35046:SF26">
    <property type="entry name" value="RNA-DIRECTED DNA POLYMERASE"/>
    <property type="match status" value="1"/>
</dbReference>
<evidence type="ECO:0000313" key="1">
    <source>
        <dbReference type="EMBL" id="RDY01011.1"/>
    </source>
</evidence>
<dbReference type="InterPro" id="IPR043502">
    <property type="entry name" value="DNA/RNA_pol_sf"/>
</dbReference>
<dbReference type="OrthoDB" id="1934635at2759"/>
<evidence type="ECO:0008006" key="3">
    <source>
        <dbReference type="Google" id="ProtNLM"/>
    </source>
</evidence>
<feature type="non-terminal residue" evidence="1">
    <location>
        <position position="1"/>
    </location>
</feature>
<dbReference type="EMBL" id="QJKJ01002859">
    <property type="protein sequence ID" value="RDY01011.1"/>
    <property type="molecule type" value="Genomic_DNA"/>
</dbReference>
<dbReference type="AlphaFoldDB" id="A0A371HDZ1"/>
<organism evidence="1 2">
    <name type="scientific">Mucuna pruriens</name>
    <name type="common">Velvet bean</name>
    <name type="synonym">Dolichos pruriens</name>
    <dbReference type="NCBI Taxonomy" id="157652"/>
    <lineage>
        <taxon>Eukaryota</taxon>
        <taxon>Viridiplantae</taxon>
        <taxon>Streptophyta</taxon>
        <taxon>Embryophyta</taxon>
        <taxon>Tracheophyta</taxon>
        <taxon>Spermatophyta</taxon>
        <taxon>Magnoliopsida</taxon>
        <taxon>eudicotyledons</taxon>
        <taxon>Gunneridae</taxon>
        <taxon>Pentapetalae</taxon>
        <taxon>rosids</taxon>
        <taxon>fabids</taxon>
        <taxon>Fabales</taxon>
        <taxon>Fabaceae</taxon>
        <taxon>Papilionoideae</taxon>
        <taxon>50 kb inversion clade</taxon>
        <taxon>NPAAA clade</taxon>
        <taxon>indigoferoid/millettioid clade</taxon>
        <taxon>Phaseoleae</taxon>
        <taxon>Mucuna</taxon>
    </lineage>
</organism>
<keyword evidence="2" id="KW-1185">Reference proteome</keyword>
<dbReference type="Gene3D" id="3.10.10.10">
    <property type="entry name" value="HIV Type 1 Reverse Transcriptase, subunit A, domain 1"/>
    <property type="match status" value="1"/>
</dbReference>
<gene>
    <name evidence="1" type="ORF">CR513_15724</name>
</gene>
<name>A0A371HDZ1_MUCPR</name>
<dbReference type="Proteomes" id="UP000257109">
    <property type="component" value="Unassembled WGS sequence"/>
</dbReference>
<accession>A0A371HDZ1</accession>
<sequence length="114" mass="12772">MCFHISSPLSILPTGFGEMLESFKDLVFEEIPKGLPPMKGIKHHIDFILGATLPNKAAYMTNPEESKEIQQVSKLVEKALVHESKSPCAMPVILVPKKMGYDAYIDLWSGYHQI</sequence>
<proteinExistence type="predicted"/>
<protein>
    <recommendedName>
        <fullName evidence="3">Reverse transcriptase domain-containing protein</fullName>
    </recommendedName>
</protein>